<dbReference type="EMBL" id="CP007142">
    <property type="protein sequence ID" value="AJQ94367.1"/>
    <property type="molecule type" value="Genomic_DNA"/>
</dbReference>
<dbReference type="Proteomes" id="UP000032266">
    <property type="component" value="Chromosome"/>
</dbReference>
<dbReference type="RefSeq" id="WP_044616903.1">
    <property type="nucleotide sequence ID" value="NZ_CP007142.1"/>
</dbReference>
<feature type="transmembrane region" description="Helical" evidence="1">
    <location>
        <begin position="156"/>
        <end position="176"/>
    </location>
</feature>
<organism evidence="2 3">
    <name type="scientific">Gynuella sunshinyii YC6258</name>
    <dbReference type="NCBI Taxonomy" id="1445510"/>
    <lineage>
        <taxon>Bacteria</taxon>
        <taxon>Pseudomonadati</taxon>
        <taxon>Pseudomonadota</taxon>
        <taxon>Gammaproteobacteria</taxon>
        <taxon>Oceanospirillales</taxon>
        <taxon>Saccharospirillaceae</taxon>
        <taxon>Gynuella</taxon>
    </lineage>
</organism>
<dbReference type="OrthoDB" id="5659946at2"/>
<gene>
    <name evidence="2" type="ORF">YC6258_02329</name>
</gene>
<proteinExistence type="predicted"/>
<feature type="transmembrane region" description="Helical" evidence="1">
    <location>
        <begin position="245"/>
        <end position="270"/>
    </location>
</feature>
<feature type="transmembrane region" description="Helical" evidence="1">
    <location>
        <begin position="96"/>
        <end position="118"/>
    </location>
</feature>
<feature type="transmembrane region" description="Helical" evidence="1">
    <location>
        <begin position="15"/>
        <end position="41"/>
    </location>
</feature>
<feature type="transmembrane region" description="Helical" evidence="1">
    <location>
        <begin position="222"/>
        <end position="238"/>
    </location>
</feature>
<sequence length="286" mass="30874">MKFLAELAMKRPVNAFVISAISAALPLTFWLAAAIVGLVTLRKGQTEGIKALSGAILGIVIGAVSTGSLAAYVTVILMCPVVVILALVLRNTQSWAWTLMSASGCGIVLAITAAFALAEPFKVINQELVNFVQQSGQNGLYEQLIMTLTEKNALPMLMAGGSVDMAILSLILARYWQSALFNPGGFRVEFHALRLQPWMVLTLIAMAGLISLWSIFALEPTIMPLLISGTALIHGIVAKKELGGVWLTVFYIALLLFTLYALPLILLLAIADAWFDFRTKIRPSNN</sequence>
<feature type="transmembrane region" description="Helical" evidence="1">
    <location>
        <begin position="197"/>
        <end position="216"/>
    </location>
</feature>
<name>A0A0C5VI78_9GAMM</name>
<evidence type="ECO:0000313" key="3">
    <source>
        <dbReference type="Proteomes" id="UP000032266"/>
    </source>
</evidence>
<evidence type="ECO:0000256" key="1">
    <source>
        <dbReference type="SAM" id="Phobius"/>
    </source>
</evidence>
<dbReference type="KEGG" id="gsn:YC6258_02329"/>
<feature type="transmembrane region" description="Helical" evidence="1">
    <location>
        <begin position="70"/>
        <end position="89"/>
    </location>
</feature>
<keyword evidence="1" id="KW-0472">Membrane</keyword>
<dbReference type="STRING" id="1445510.YC6258_02329"/>
<keyword evidence="1" id="KW-0812">Transmembrane</keyword>
<reference evidence="2 3" key="1">
    <citation type="submission" date="2014-01" db="EMBL/GenBank/DDBJ databases">
        <title>Full genme sequencing of cellulolytic bacterium Gynuella sunshinyii YC6258T gen. nov., sp. nov.</title>
        <authorList>
            <person name="Khan H."/>
            <person name="Chung E.J."/>
            <person name="Chung Y.R."/>
        </authorList>
    </citation>
    <scope>NUCLEOTIDE SEQUENCE [LARGE SCALE GENOMIC DNA]</scope>
    <source>
        <strain evidence="2 3">YC6258</strain>
    </source>
</reference>
<accession>A0A0C5VI78</accession>
<evidence type="ECO:0008006" key="4">
    <source>
        <dbReference type="Google" id="ProtNLM"/>
    </source>
</evidence>
<evidence type="ECO:0000313" key="2">
    <source>
        <dbReference type="EMBL" id="AJQ94367.1"/>
    </source>
</evidence>
<keyword evidence="3" id="KW-1185">Reference proteome</keyword>
<dbReference type="HOGENOM" id="CLU_075529_0_0_6"/>
<dbReference type="AlphaFoldDB" id="A0A0C5VI78"/>
<protein>
    <recommendedName>
        <fullName evidence="4">Membrane protein (DUF2232)</fullName>
    </recommendedName>
</protein>
<keyword evidence="1" id="KW-1133">Transmembrane helix</keyword>